<evidence type="ECO:0000313" key="1">
    <source>
        <dbReference type="EMBL" id="QPT37992.1"/>
    </source>
</evidence>
<dbReference type="AlphaFoldDB" id="A0A7T3ESK9"/>
<keyword evidence="2" id="KW-1185">Reference proteome</keyword>
<dbReference type="Proteomes" id="UP000594865">
    <property type="component" value="Chromosome"/>
</dbReference>
<gene>
    <name evidence="1" type="ORF">I6G28_08915</name>
</gene>
<sequence>MIPFYVLYDKDTDRLESVDMEKQDAEKLFVLISPVLSERLGEAFSAAFAAQFEIGGMIDLDGGRAWER</sequence>
<dbReference type="EMBL" id="CP065726">
    <property type="protein sequence ID" value="QPT37992.1"/>
    <property type="molecule type" value="Genomic_DNA"/>
</dbReference>
<name>A0A7T3ESK9_NEICI</name>
<reference evidence="1 2" key="1">
    <citation type="submission" date="2020-12" db="EMBL/GenBank/DDBJ databases">
        <title>FDA dAtabase for Regulatory Grade micrObial Sequences (FDA-ARGOS): Supporting development and validation of Infectious Disease Dx tests.</title>
        <authorList>
            <person name="Sproer C."/>
            <person name="Gronow S."/>
            <person name="Severitt S."/>
            <person name="Schroder I."/>
            <person name="Tallon L."/>
            <person name="Sadzewicz L."/>
            <person name="Zhao X."/>
            <person name="Boylan J."/>
            <person name="Ott S."/>
            <person name="Bowen H."/>
            <person name="Vavikolanu K."/>
            <person name="Mehta A."/>
            <person name="Aluvathingal J."/>
            <person name="Nadendla S."/>
            <person name="Lowell S."/>
            <person name="Myers T."/>
            <person name="Yan Y."/>
            <person name="Sichtig H."/>
        </authorList>
    </citation>
    <scope>NUCLEOTIDE SEQUENCE [LARGE SCALE GENOMIC DNA]</scope>
    <source>
        <strain evidence="1 2">FDAARGOS_871</strain>
    </source>
</reference>
<dbReference type="RefSeq" id="WP_111727552.1">
    <property type="nucleotide sequence ID" value="NZ_CP065726.1"/>
</dbReference>
<dbReference type="GeneID" id="84022071"/>
<organism evidence="1 2">
    <name type="scientific">Neisseria cinerea</name>
    <dbReference type="NCBI Taxonomy" id="483"/>
    <lineage>
        <taxon>Bacteria</taxon>
        <taxon>Pseudomonadati</taxon>
        <taxon>Pseudomonadota</taxon>
        <taxon>Betaproteobacteria</taxon>
        <taxon>Neisseriales</taxon>
        <taxon>Neisseriaceae</taxon>
        <taxon>Neisseria</taxon>
    </lineage>
</organism>
<evidence type="ECO:0000313" key="2">
    <source>
        <dbReference type="Proteomes" id="UP000594865"/>
    </source>
</evidence>
<accession>A0A7T3ESK9</accession>
<protein>
    <submittedName>
        <fullName evidence="1">Uncharacterized protein</fullName>
    </submittedName>
</protein>
<proteinExistence type="predicted"/>